<dbReference type="AlphaFoldDB" id="A0A195DJD4"/>
<gene>
    <name evidence="1" type="ORF">ALC57_14992</name>
</gene>
<sequence length="77" mass="9082">MTFIFQNYLKVHYIAIRVRLRFLHPVVSTYSLKSSDLIVIKNDGVSTRVHIKFLKQRINATRQEFPCLVRLSVAFMI</sequence>
<dbReference type="EMBL" id="KQ980800">
    <property type="protein sequence ID" value="KYN12927.1"/>
    <property type="molecule type" value="Genomic_DNA"/>
</dbReference>
<reference evidence="1 2" key="1">
    <citation type="submission" date="2015-09" db="EMBL/GenBank/DDBJ databases">
        <title>Trachymyrmex cornetzi WGS genome.</title>
        <authorList>
            <person name="Nygaard S."/>
            <person name="Hu H."/>
            <person name="Boomsma J."/>
            <person name="Zhang G."/>
        </authorList>
    </citation>
    <scope>NUCLEOTIDE SEQUENCE [LARGE SCALE GENOMIC DNA]</scope>
    <source>
        <strain evidence="1">Tcor2-1</strain>
        <tissue evidence="1">Whole body</tissue>
    </source>
</reference>
<proteinExistence type="predicted"/>
<protein>
    <submittedName>
        <fullName evidence="1">Uncharacterized protein</fullName>
    </submittedName>
</protein>
<evidence type="ECO:0000313" key="1">
    <source>
        <dbReference type="EMBL" id="KYN12927.1"/>
    </source>
</evidence>
<organism evidence="1 2">
    <name type="scientific">Trachymyrmex cornetzi</name>
    <dbReference type="NCBI Taxonomy" id="471704"/>
    <lineage>
        <taxon>Eukaryota</taxon>
        <taxon>Metazoa</taxon>
        <taxon>Ecdysozoa</taxon>
        <taxon>Arthropoda</taxon>
        <taxon>Hexapoda</taxon>
        <taxon>Insecta</taxon>
        <taxon>Pterygota</taxon>
        <taxon>Neoptera</taxon>
        <taxon>Endopterygota</taxon>
        <taxon>Hymenoptera</taxon>
        <taxon>Apocrita</taxon>
        <taxon>Aculeata</taxon>
        <taxon>Formicoidea</taxon>
        <taxon>Formicidae</taxon>
        <taxon>Myrmicinae</taxon>
        <taxon>Trachymyrmex</taxon>
    </lineage>
</organism>
<accession>A0A195DJD4</accession>
<name>A0A195DJD4_9HYME</name>
<dbReference type="Proteomes" id="UP000078492">
    <property type="component" value="Unassembled WGS sequence"/>
</dbReference>
<keyword evidence="2" id="KW-1185">Reference proteome</keyword>
<evidence type="ECO:0000313" key="2">
    <source>
        <dbReference type="Proteomes" id="UP000078492"/>
    </source>
</evidence>